<reference evidence="3" key="1">
    <citation type="submission" date="2021-02" db="EMBL/GenBank/DDBJ databases">
        <authorList>
            <person name="Nowell W R."/>
        </authorList>
    </citation>
    <scope>NUCLEOTIDE SEQUENCE</scope>
</reference>
<feature type="domain" description="OTU" evidence="2">
    <location>
        <begin position="128"/>
        <end position="296"/>
    </location>
</feature>
<name>A0A813Q4W6_ADIRI</name>
<keyword evidence="4" id="KW-1185">Reference proteome</keyword>
<comment type="caution">
    <text evidence="3">The sequence shown here is derived from an EMBL/GenBank/DDBJ whole genome shotgun (WGS) entry which is preliminary data.</text>
</comment>
<organism evidence="3 4">
    <name type="scientific">Adineta ricciae</name>
    <name type="common">Rotifer</name>
    <dbReference type="NCBI Taxonomy" id="249248"/>
    <lineage>
        <taxon>Eukaryota</taxon>
        <taxon>Metazoa</taxon>
        <taxon>Spiralia</taxon>
        <taxon>Gnathifera</taxon>
        <taxon>Rotifera</taxon>
        <taxon>Eurotatoria</taxon>
        <taxon>Bdelloidea</taxon>
        <taxon>Adinetida</taxon>
        <taxon>Adinetidae</taxon>
        <taxon>Adineta</taxon>
    </lineage>
</organism>
<dbReference type="EMBL" id="CAJNOR010000028">
    <property type="protein sequence ID" value="CAF0762003.1"/>
    <property type="molecule type" value="Genomic_DNA"/>
</dbReference>
<evidence type="ECO:0000313" key="3">
    <source>
        <dbReference type="EMBL" id="CAF0762003.1"/>
    </source>
</evidence>
<feature type="region of interest" description="Disordered" evidence="1">
    <location>
        <begin position="402"/>
        <end position="468"/>
    </location>
</feature>
<gene>
    <name evidence="3" type="ORF">XAT740_LOCUS987</name>
</gene>
<protein>
    <recommendedName>
        <fullName evidence="2">OTU domain-containing protein</fullName>
    </recommendedName>
</protein>
<dbReference type="PROSITE" id="PS50802">
    <property type="entry name" value="OTU"/>
    <property type="match status" value="1"/>
</dbReference>
<feature type="compositionally biased region" description="Polar residues" evidence="1">
    <location>
        <begin position="1"/>
        <end position="15"/>
    </location>
</feature>
<feature type="region of interest" description="Disordered" evidence="1">
    <location>
        <begin position="1"/>
        <end position="23"/>
    </location>
</feature>
<proteinExistence type="predicted"/>
<feature type="region of interest" description="Disordered" evidence="1">
    <location>
        <begin position="502"/>
        <end position="560"/>
    </location>
</feature>
<evidence type="ECO:0000259" key="2">
    <source>
        <dbReference type="PROSITE" id="PS50802"/>
    </source>
</evidence>
<accession>A0A813Q4W6</accession>
<dbReference type="AlphaFoldDB" id="A0A813Q4W6"/>
<dbReference type="CDD" id="cd22750">
    <property type="entry name" value="OTU_C64"/>
    <property type="match status" value="1"/>
</dbReference>
<feature type="compositionally biased region" description="Basic and acidic residues" evidence="1">
    <location>
        <begin position="512"/>
        <end position="524"/>
    </location>
</feature>
<evidence type="ECO:0000256" key="1">
    <source>
        <dbReference type="SAM" id="MobiDB-lite"/>
    </source>
</evidence>
<dbReference type="Pfam" id="PF02338">
    <property type="entry name" value="OTU"/>
    <property type="match status" value="1"/>
</dbReference>
<dbReference type="InterPro" id="IPR003323">
    <property type="entry name" value="OTU_dom"/>
</dbReference>
<dbReference type="Proteomes" id="UP000663828">
    <property type="component" value="Unassembled WGS sequence"/>
</dbReference>
<sequence>MTDATDTSGTLTRTGKQSDRSTPHYFSTFQNYCSGPKSKATTTASSTAKDFVPIPEKFIVKNNEILSTLNQHVIERLADLTQYTSVLPYEFFEQEHLQDGQRYLVDRIMFKMMTEARIINWMPSLKNLYPVRTSGNGNCLLHAVLIAMTGVHDFNLNLRDRLLQFMDKNKEILKSNWKNERLKTDKLYGIQSEDPELDNEWEELCDLVRYENSDDGQATSNLQFLEGVHIFSISNMLARPIIILSEEVVRNKHGEAISYNDLFGIYLPVLSRPQDCISEPIVLAYDQSHFCPLQASDKQNGTSSDNYLPLYQSMDRIHKQTLLPIRFLGNDSSPETVDKLLQTYLRTKVLSHYPDSRSASISIRCAELGRKHLPEKLDYIVMYYQYLVDFFDTQKKKVQQQKLEEEENRRRQQDYYYSNNLSDDAYPRLSKKTDVLSSSPSPPPSYASIVSTRTSETKPYPTYERRSSYDKAVANENIFEPHSSTAQNYSQSLADRRTLTNASNKHLAMNRSDWESLNDERESGTKPTSSSNSNPRGSDSRFRQEPPRQPPTYSSVRIPIHFEKTNSPSNLIDFEQKTDRILPCLLCKRNFNDISSTRICPDCDYKSKYPIRPNAGYQTTTRMPPMYTYSRPAATSDFIIPYPHTATTRSRTSNMITCQHCHSPNMVNDRFRGNEYICSVCRGGL</sequence>
<evidence type="ECO:0000313" key="4">
    <source>
        <dbReference type="Proteomes" id="UP000663828"/>
    </source>
</evidence>